<dbReference type="PROSITE" id="PS51257">
    <property type="entry name" value="PROKAR_LIPOPROTEIN"/>
    <property type="match status" value="1"/>
</dbReference>
<dbReference type="EMBL" id="VTER01000003">
    <property type="protein sequence ID" value="TYS50074.1"/>
    <property type="molecule type" value="Genomic_DNA"/>
</dbReference>
<proteinExistence type="predicted"/>
<protein>
    <recommendedName>
        <fullName evidence="3">Lipoprotein</fullName>
    </recommendedName>
</protein>
<dbReference type="RefSeq" id="WP_148973903.1">
    <property type="nucleotide sequence ID" value="NZ_VTER01000003.1"/>
</dbReference>
<dbReference type="Proteomes" id="UP000322139">
    <property type="component" value="Unassembled WGS sequence"/>
</dbReference>
<evidence type="ECO:0000313" key="1">
    <source>
        <dbReference type="EMBL" id="TYS50074.1"/>
    </source>
</evidence>
<evidence type="ECO:0000313" key="2">
    <source>
        <dbReference type="Proteomes" id="UP000322139"/>
    </source>
</evidence>
<organism evidence="1 2">
    <name type="scientific">Bacillus infantis</name>
    <dbReference type="NCBI Taxonomy" id="324767"/>
    <lineage>
        <taxon>Bacteria</taxon>
        <taxon>Bacillati</taxon>
        <taxon>Bacillota</taxon>
        <taxon>Bacilli</taxon>
        <taxon>Bacillales</taxon>
        <taxon>Bacillaceae</taxon>
        <taxon>Bacillus</taxon>
    </lineage>
</organism>
<evidence type="ECO:0008006" key="3">
    <source>
        <dbReference type="Google" id="ProtNLM"/>
    </source>
</evidence>
<sequence length="200" mass="22894">MKIRKLHILFFLVLLTGCQETNVQPPGSELNEMTGLKKELAALNEKDNVHFKEISEDYRLSLKIFREEGDAEDRIYYDVMIDKPKDVMRDVTVTGILDDSMSEFVMADSLGFSNVDAIDDNSRENYTLEPEDSKIKGIATSRGFILNENPVNKTTFNNILSDIKLKISWKDKSNKTHTDYLKPNSSIIEVDPSLITYYNN</sequence>
<gene>
    <name evidence="1" type="ORF">FZD51_05835</name>
</gene>
<comment type="caution">
    <text evidence="1">The sequence shown here is derived from an EMBL/GenBank/DDBJ whole genome shotgun (WGS) entry which is preliminary data.</text>
</comment>
<dbReference type="AlphaFoldDB" id="A0A5D4RJT1"/>
<accession>A0A5D4RJT1</accession>
<reference evidence="1 2" key="1">
    <citation type="submission" date="2019-08" db="EMBL/GenBank/DDBJ databases">
        <title>Bacillus genomes from the desert of Cuatro Cienegas, Coahuila.</title>
        <authorList>
            <person name="Olmedo-Alvarez G."/>
        </authorList>
    </citation>
    <scope>NUCLEOTIDE SEQUENCE [LARGE SCALE GENOMIC DNA]</scope>
    <source>
        <strain evidence="1 2">CH446_14T</strain>
    </source>
</reference>
<name>A0A5D4RJT1_9BACI</name>